<sequence length="326" mass="38751">MFNYLKIMEKNKLILICSDENEPSTDIVCSWLNYHNKKFLRISEKNLITIKKIIIENKNVDIIFDIDDFEYKLSELKSYWYRRSQLKFQNPNFIKILNKTEQALDEKINVFLNKEFHKTIEFFEYELNKLAVLNKFDDNYINKLKVLSIAKDLGIKISNTYIVNDFDSIDFKDSYITKAISDLVIFHENTNYYSMTQRVSFEDGENINNTLIQKEVKKKFEIRSFFFANTFYSSAIFSQENEKTSLDFRNYDFENPNRVVPYKLPIGLETKLKELCNLIDLKSGSLDLVYTTENEYLLFEINPVGQFEQVSFPCNYNLHKKIAEIL</sequence>
<dbReference type="InterPro" id="IPR026455">
    <property type="entry name" value="GRASP_w_spasm"/>
</dbReference>
<evidence type="ECO:0000313" key="1">
    <source>
        <dbReference type="EMBL" id="MVO07677.1"/>
    </source>
</evidence>
<evidence type="ECO:0000313" key="2">
    <source>
        <dbReference type="Proteomes" id="UP000431264"/>
    </source>
</evidence>
<organism evidence="1 2">
    <name type="scientific">Flavobacterium profundi</name>
    <dbReference type="NCBI Taxonomy" id="1774945"/>
    <lineage>
        <taxon>Bacteria</taxon>
        <taxon>Pseudomonadati</taxon>
        <taxon>Bacteroidota</taxon>
        <taxon>Flavobacteriia</taxon>
        <taxon>Flavobacteriales</taxon>
        <taxon>Flavobacteriaceae</taxon>
        <taxon>Flavobacterium</taxon>
    </lineage>
</organism>
<dbReference type="NCBIfam" id="TIGR04192">
    <property type="entry name" value="GRASP_w_spasm"/>
    <property type="match status" value="1"/>
</dbReference>
<protein>
    <submittedName>
        <fullName evidence="1">Grasp-with-spasm system ATP-grasp peptide maturase</fullName>
    </submittedName>
</protein>
<proteinExistence type="predicted"/>
<dbReference type="Proteomes" id="UP000431264">
    <property type="component" value="Unassembled WGS sequence"/>
</dbReference>
<reference evidence="2" key="1">
    <citation type="submission" date="2019-05" db="EMBL/GenBank/DDBJ databases">
        <title>Flavobacterium profundi sp. nov., isolated from a deep-sea seamount.</title>
        <authorList>
            <person name="Zhang D.-C."/>
        </authorList>
    </citation>
    <scope>NUCLEOTIDE SEQUENCE [LARGE SCALE GENOMIC DNA]</scope>
    <source>
        <strain evidence="2">TP390</strain>
    </source>
</reference>
<name>A0A6I4IRR2_9FLAO</name>
<comment type="caution">
    <text evidence="1">The sequence shown here is derived from an EMBL/GenBank/DDBJ whole genome shotgun (WGS) entry which is preliminary data.</text>
</comment>
<gene>
    <name evidence="1" type="primary">gwsG</name>
    <name evidence="1" type="ORF">GOQ30_00700</name>
</gene>
<dbReference type="EMBL" id="WQLW01000001">
    <property type="protein sequence ID" value="MVO07677.1"/>
    <property type="molecule type" value="Genomic_DNA"/>
</dbReference>
<dbReference type="OrthoDB" id="583309at2"/>
<dbReference type="SUPFAM" id="SSF56059">
    <property type="entry name" value="Glutathione synthetase ATP-binding domain-like"/>
    <property type="match status" value="1"/>
</dbReference>
<dbReference type="AlphaFoldDB" id="A0A6I4IRR2"/>
<keyword evidence="2" id="KW-1185">Reference proteome</keyword>
<accession>A0A6I4IRR2</accession>
<dbReference type="Gene3D" id="3.30.470.20">
    <property type="entry name" value="ATP-grasp fold, B domain"/>
    <property type="match status" value="1"/>
</dbReference>